<sequence length="136" mass="16036">MDDMHFSHDYQVTQDVEKEPYDLLKFLRSVHLWRVTSTSFIKPMKYLPGKLWSEIFKYLLCRKYQIGSKELLKTWTMELLGVEGDIADDDDEMVKLDFKLQQINRTSFAISGTGELCYEICENTIQLKLDLAELKK</sequence>
<evidence type="ECO:0000313" key="2">
    <source>
        <dbReference type="Proteomes" id="UP000092445"/>
    </source>
</evidence>
<dbReference type="VEuPathDB" id="VectorBase:GPAI016215"/>
<dbReference type="AlphaFoldDB" id="A0A1A9ZJ00"/>
<reference evidence="2" key="1">
    <citation type="submission" date="2014-03" db="EMBL/GenBank/DDBJ databases">
        <authorList>
            <person name="Aksoy S."/>
            <person name="Warren W."/>
            <person name="Wilson R.K."/>
        </authorList>
    </citation>
    <scope>NUCLEOTIDE SEQUENCE [LARGE SCALE GENOMIC DNA]</scope>
    <source>
        <strain evidence="2">IAEA</strain>
    </source>
</reference>
<keyword evidence="2" id="KW-1185">Reference proteome</keyword>
<dbReference type="EnsemblMetazoa" id="GPAI016215-RA">
    <property type="protein sequence ID" value="GPAI016215-PA"/>
    <property type="gene ID" value="GPAI016215"/>
</dbReference>
<reference evidence="1" key="2">
    <citation type="submission" date="2020-05" db="UniProtKB">
        <authorList>
            <consortium name="EnsemblMetazoa"/>
        </authorList>
    </citation>
    <scope>IDENTIFICATION</scope>
    <source>
        <strain evidence="1">IAEA</strain>
    </source>
</reference>
<dbReference type="Proteomes" id="UP000092445">
    <property type="component" value="Unassembled WGS sequence"/>
</dbReference>
<evidence type="ECO:0000313" key="1">
    <source>
        <dbReference type="EnsemblMetazoa" id="GPAI016215-PA"/>
    </source>
</evidence>
<name>A0A1A9ZJ00_GLOPL</name>
<accession>A0A1A9ZJ00</accession>
<organism evidence="1 2">
    <name type="scientific">Glossina pallidipes</name>
    <name type="common">Tsetse fly</name>
    <dbReference type="NCBI Taxonomy" id="7398"/>
    <lineage>
        <taxon>Eukaryota</taxon>
        <taxon>Metazoa</taxon>
        <taxon>Ecdysozoa</taxon>
        <taxon>Arthropoda</taxon>
        <taxon>Hexapoda</taxon>
        <taxon>Insecta</taxon>
        <taxon>Pterygota</taxon>
        <taxon>Neoptera</taxon>
        <taxon>Endopterygota</taxon>
        <taxon>Diptera</taxon>
        <taxon>Brachycera</taxon>
        <taxon>Muscomorpha</taxon>
        <taxon>Hippoboscoidea</taxon>
        <taxon>Glossinidae</taxon>
        <taxon>Glossina</taxon>
    </lineage>
</organism>
<protein>
    <submittedName>
        <fullName evidence="1">Uncharacterized protein</fullName>
    </submittedName>
</protein>
<proteinExistence type="predicted"/>